<protein>
    <submittedName>
        <fullName evidence="5">Rhinocladiella mackenziei CBS 650.93 unplaced genomic scaffold supercont1.4, whole genome shotgun sequence</fullName>
    </submittedName>
</protein>
<dbReference type="SUPFAM" id="SSF53720">
    <property type="entry name" value="ALDH-like"/>
    <property type="match status" value="1"/>
</dbReference>
<dbReference type="InterPro" id="IPR016162">
    <property type="entry name" value="Ald_DH_N"/>
</dbReference>
<dbReference type="EMBL" id="KN847478">
    <property type="protein sequence ID" value="KIX04383.1"/>
    <property type="molecule type" value="Genomic_DNA"/>
</dbReference>
<evidence type="ECO:0000256" key="1">
    <source>
        <dbReference type="ARBA" id="ARBA00009986"/>
    </source>
</evidence>
<name>A0A0D2H1R1_9EURO</name>
<dbReference type="Gene3D" id="3.40.309.10">
    <property type="entry name" value="Aldehyde Dehydrogenase, Chain A, domain 2"/>
    <property type="match status" value="1"/>
</dbReference>
<dbReference type="InterPro" id="IPR015590">
    <property type="entry name" value="Aldehyde_DH_dom"/>
</dbReference>
<sequence length="504" mass="54708">MLQSLKLRFNDLPKTIPKEVLTGRRPVNLLGAEACAYDVAEALVSGGVLPEAIYNHAVKLFGREGAAELIYLTGVYCLVAVTLNGYDVKAPTAHSVTPAETTRPSEYQTLNPVTEKVEKVFPETTDAEVQAALDTAQKVHQNDWRLRPVTERAGLVAQAAFILRQQSEKFAQLMTREMGKLIDQSRYEVVLTADILEYYASHGEKFLEPKLEPEAPGVVLATEPIGVILAIEPWNFPLYQLVRVAAPQVVAGNVVIFKHAPSVPQCALAFAHLFEEVGFPTGVYTNLLCTVDQVHMLIDDFRVRAVTLTGSERAGASVAERAGRNLKKVVLELGGSDPLVVLPDADLEDALNQGVMGRMICMGQACVASKRFIVIGQERGKLFLDGMTRRMGALQAGDPADSKTSLGPLVSERALNDLLDQIEMAKANGDHVVLGGKRMNRPGWYLEPTITTDISPENPFFQQEASGPVASFYVVDTEEEAIQLANATKFGLGGAVFGADVIHA</sequence>
<feature type="domain" description="Aldehyde dehydrogenase" evidence="4">
    <location>
        <begin position="105"/>
        <end position="502"/>
    </location>
</feature>
<evidence type="ECO:0000313" key="6">
    <source>
        <dbReference type="Proteomes" id="UP000053617"/>
    </source>
</evidence>
<dbReference type="AlphaFoldDB" id="A0A0D2H1R1"/>
<keyword evidence="6" id="KW-1185">Reference proteome</keyword>
<reference evidence="5 6" key="1">
    <citation type="submission" date="2015-01" db="EMBL/GenBank/DDBJ databases">
        <title>The Genome Sequence of Rhinocladiella mackenzie CBS 650.93.</title>
        <authorList>
            <consortium name="The Broad Institute Genomics Platform"/>
            <person name="Cuomo C."/>
            <person name="de Hoog S."/>
            <person name="Gorbushina A."/>
            <person name="Stielow B."/>
            <person name="Teixiera M."/>
            <person name="Abouelleil A."/>
            <person name="Chapman S.B."/>
            <person name="Priest M."/>
            <person name="Young S.K."/>
            <person name="Wortman J."/>
            <person name="Nusbaum C."/>
            <person name="Birren B."/>
        </authorList>
    </citation>
    <scope>NUCLEOTIDE SEQUENCE [LARGE SCALE GENOMIC DNA]</scope>
    <source>
        <strain evidence="5 6">CBS 650.93</strain>
    </source>
</reference>
<dbReference type="OrthoDB" id="310895at2759"/>
<proteinExistence type="inferred from homology"/>
<dbReference type="InterPro" id="IPR047110">
    <property type="entry name" value="GABD/Sad-like"/>
</dbReference>
<dbReference type="HOGENOM" id="CLU_005391_1_0_1"/>
<dbReference type="GO" id="GO:0004777">
    <property type="term" value="F:succinate-semialdehyde dehydrogenase (NAD+) activity"/>
    <property type="evidence" value="ECO:0007669"/>
    <property type="project" value="TreeGrafter"/>
</dbReference>
<dbReference type="InterPro" id="IPR016163">
    <property type="entry name" value="Ald_DH_C"/>
</dbReference>
<evidence type="ECO:0000256" key="3">
    <source>
        <dbReference type="ARBA" id="ARBA00023002"/>
    </source>
</evidence>
<evidence type="ECO:0000259" key="4">
    <source>
        <dbReference type="Pfam" id="PF00171"/>
    </source>
</evidence>
<dbReference type="VEuPathDB" id="FungiDB:Z518_05251"/>
<comment type="similarity">
    <text evidence="1">Belongs to the aldehyde dehydrogenase family.</text>
</comment>
<dbReference type="PANTHER" id="PTHR43217:SF2">
    <property type="entry name" value="SUCCINATE-SEMIALDEHYDE DEHYDROGENASE [NADP(+)]"/>
    <property type="match status" value="1"/>
</dbReference>
<keyword evidence="2" id="KW-0521">NADP</keyword>
<organism evidence="5 6">
    <name type="scientific">Rhinocladiella mackenziei CBS 650.93</name>
    <dbReference type="NCBI Taxonomy" id="1442369"/>
    <lineage>
        <taxon>Eukaryota</taxon>
        <taxon>Fungi</taxon>
        <taxon>Dikarya</taxon>
        <taxon>Ascomycota</taxon>
        <taxon>Pezizomycotina</taxon>
        <taxon>Eurotiomycetes</taxon>
        <taxon>Chaetothyriomycetidae</taxon>
        <taxon>Chaetothyriales</taxon>
        <taxon>Herpotrichiellaceae</taxon>
        <taxon>Rhinocladiella</taxon>
    </lineage>
</organism>
<dbReference type="Gene3D" id="3.40.605.10">
    <property type="entry name" value="Aldehyde Dehydrogenase, Chain A, domain 1"/>
    <property type="match status" value="1"/>
</dbReference>
<dbReference type="GeneID" id="25293322"/>
<dbReference type="PANTHER" id="PTHR43217">
    <property type="entry name" value="SUCCINATE SEMIALDEHYDE DEHYDROGENASE [NAD(P)+] SAD"/>
    <property type="match status" value="1"/>
</dbReference>
<dbReference type="Proteomes" id="UP000053617">
    <property type="component" value="Unassembled WGS sequence"/>
</dbReference>
<dbReference type="STRING" id="1442369.A0A0D2H1R1"/>
<keyword evidence="3" id="KW-0560">Oxidoreductase</keyword>
<gene>
    <name evidence="5" type="ORF">Z518_05251</name>
</gene>
<dbReference type="FunFam" id="3.40.605.10:FF:000012">
    <property type="entry name" value="NAD-dependent succinate-semialdehyde dehydrogenase"/>
    <property type="match status" value="1"/>
</dbReference>
<dbReference type="Pfam" id="PF00171">
    <property type="entry name" value="Aldedh"/>
    <property type="match status" value="1"/>
</dbReference>
<dbReference type="InterPro" id="IPR016161">
    <property type="entry name" value="Ald_DH/histidinol_DH"/>
</dbReference>
<accession>A0A0D2H1R1</accession>
<evidence type="ECO:0000256" key="2">
    <source>
        <dbReference type="ARBA" id="ARBA00022857"/>
    </source>
</evidence>
<dbReference type="RefSeq" id="XP_013271519.1">
    <property type="nucleotide sequence ID" value="XM_013416065.1"/>
</dbReference>
<evidence type="ECO:0000313" key="5">
    <source>
        <dbReference type="EMBL" id="KIX04383.1"/>
    </source>
</evidence>